<evidence type="ECO:0008006" key="4">
    <source>
        <dbReference type="Google" id="ProtNLM"/>
    </source>
</evidence>
<dbReference type="AlphaFoldDB" id="A0A177CKW2"/>
<dbReference type="GeneID" id="28770548"/>
<name>A0A177CKW2_9PLEO</name>
<dbReference type="Gene3D" id="1.20.5.170">
    <property type="match status" value="1"/>
</dbReference>
<proteinExistence type="predicted"/>
<feature type="region of interest" description="Disordered" evidence="1">
    <location>
        <begin position="1"/>
        <end position="30"/>
    </location>
</feature>
<gene>
    <name evidence="2" type="ORF">CC84DRAFT_665299</name>
</gene>
<dbReference type="RefSeq" id="XP_018037873.1">
    <property type="nucleotide sequence ID" value="XM_018187062.1"/>
</dbReference>
<evidence type="ECO:0000256" key="1">
    <source>
        <dbReference type="SAM" id="MobiDB-lite"/>
    </source>
</evidence>
<feature type="compositionally biased region" description="Basic residues" evidence="1">
    <location>
        <begin position="11"/>
        <end position="27"/>
    </location>
</feature>
<organism evidence="2 3">
    <name type="scientific">Paraphaeosphaeria sporulosa</name>
    <dbReference type="NCBI Taxonomy" id="1460663"/>
    <lineage>
        <taxon>Eukaryota</taxon>
        <taxon>Fungi</taxon>
        <taxon>Dikarya</taxon>
        <taxon>Ascomycota</taxon>
        <taxon>Pezizomycotina</taxon>
        <taxon>Dothideomycetes</taxon>
        <taxon>Pleosporomycetidae</taxon>
        <taxon>Pleosporales</taxon>
        <taxon>Massarineae</taxon>
        <taxon>Didymosphaeriaceae</taxon>
        <taxon>Paraphaeosphaeria</taxon>
    </lineage>
</organism>
<dbReference type="OrthoDB" id="4161589at2759"/>
<dbReference type="PANTHER" id="PTHR37012">
    <property type="entry name" value="B-ZIP TRANSCRIPTION FACTOR (EUROFUNG)-RELATED"/>
    <property type="match status" value="1"/>
</dbReference>
<keyword evidence="3" id="KW-1185">Reference proteome</keyword>
<accession>A0A177CKW2</accession>
<protein>
    <recommendedName>
        <fullName evidence="4">BZIP domain-containing protein</fullName>
    </recommendedName>
</protein>
<dbReference type="EMBL" id="KV441551">
    <property type="protein sequence ID" value="OAG07508.1"/>
    <property type="molecule type" value="Genomic_DNA"/>
</dbReference>
<dbReference type="InParanoid" id="A0A177CKW2"/>
<dbReference type="Proteomes" id="UP000077069">
    <property type="component" value="Unassembled WGS sequence"/>
</dbReference>
<evidence type="ECO:0000313" key="3">
    <source>
        <dbReference type="Proteomes" id="UP000077069"/>
    </source>
</evidence>
<feature type="compositionally biased region" description="Basic and acidic residues" evidence="1">
    <location>
        <begin position="1"/>
        <end position="10"/>
    </location>
</feature>
<reference evidence="2 3" key="1">
    <citation type="submission" date="2016-05" db="EMBL/GenBank/DDBJ databases">
        <title>Comparative analysis of secretome profiles of manganese(II)-oxidizing ascomycete fungi.</title>
        <authorList>
            <consortium name="DOE Joint Genome Institute"/>
            <person name="Zeiner C.A."/>
            <person name="Purvine S.O."/>
            <person name="Zink E.M."/>
            <person name="Wu S."/>
            <person name="Pasa-Tolic L."/>
            <person name="Chaput D.L."/>
            <person name="Haridas S."/>
            <person name="Grigoriev I.V."/>
            <person name="Santelli C.M."/>
            <person name="Hansel C.M."/>
        </authorList>
    </citation>
    <scope>NUCLEOTIDE SEQUENCE [LARGE SCALE GENOMIC DNA]</scope>
    <source>
        <strain evidence="2 3">AP3s5-JAC2a</strain>
    </source>
</reference>
<sequence>MSAYRDESQRARKRATDRKSQRNHRERQRAYVQQLEQSLATLKAAAHSDQLVSSLLAEIDRLQKKCTTLEAQVARIRAVVCDHPESAGEEAPVGDTHPGLSLDVCESGRSDQIGVIASVDDELSAMGVAMCAPDVTLAVGDGCLSVEDCSMSAFDWDPSAGDGILQAMAPIQTLGDVEPIQNVTDVCFKHFHTRRTSIQGPLVPLSNACLTTSTSPGLPRYTAAAGEADIFLLAARQACQNGQLPSREWPFQQHRAK</sequence>
<dbReference type="CDD" id="cd14688">
    <property type="entry name" value="bZIP_YAP"/>
    <property type="match status" value="1"/>
</dbReference>
<evidence type="ECO:0000313" key="2">
    <source>
        <dbReference type="EMBL" id="OAG07508.1"/>
    </source>
</evidence>